<dbReference type="NCBIfam" id="TIGR01251">
    <property type="entry name" value="ribP_PPkin"/>
    <property type="match status" value="1"/>
</dbReference>
<keyword evidence="6" id="KW-0547">Nucleotide-binding</keyword>
<keyword evidence="8" id="KW-0067">ATP-binding</keyword>
<sequence length="465" mass="49780">MPTNLSQPPPLLSPDLTPTLRRLHSLGAVTLDSLANRPPLPPATGTSSSPSYSPPTRPSFPSSTFSSYSQTPRSGTRTPSSYRDHLSSFEADATSRTLAAAANILACGRTPRSMRNTKIFGGSSHPELTTLICERLGVAPAPVSLKQFSNQELSVEIGISIRNEDVFIIQSGSISTNDHIMELLIMINACKIASARRITAILPYFPYCKQSKKKKHRTAITAKLIANMLSVAGVDHIITMDLHASQMQGFFTKPVDNLYAEPSITKWIVLNVPGWENGVVVCKNAGGAKRWAWVVTSLADSLHLDFALIHKDRRPASKRPHAPSSHTLAPITDAPSLISRTADEDENNEETETVAIDQPAPVPVAVSVVADEEGAESTITLVGDVRGRIAFLVDDIIDGCQSFLDGAEHLMGKCGAKAVYLIATHGVLSADSAKEVGACDSVHKVRILGICYGEEESGVGNGSGR</sequence>
<dbReference type="Proteomes" id="UP000274822">
    <property type="component" value="Unassembled WGS sequence"/>
</dbReference>
<dbReference type="GO" id="GO:0005737">
    <property type="term" value="C:cytoplasm"/>
    <property type="evidence" value="ECO:0007669"/>
    <property type="project" value="TreeGrafter"/>
</dbReference>
<dbReference type="EC" id="2.7.6.1" evidence="2"/>
<comment type="caution">
    <text evidence="13">The sequence shown here is derived from an EMBL/GenBank/DDBJ whole genome shotgun (WGS) entry which is preliminary data.</text>
</comment>
<keyword evidence="5" id="KW-0545">Nucleotide biosynthesis</keyword>
<dbReference type="GO" id="GO:0006015">
    <property type="term" value="P:5-phosphoribose 1-diphosphate biosynthetic process"/>
    <property type="evidence" value="ECO:0007669"/>
    <property type="project" value="TreeGrafter"/>
</dbReference>
<evidence type="ECO:0000256" key="3">
    <source>
        <dbReference type="ARBA" id="ARBA00022679"/>
    </source>
</evidence>
<dbReference type="CDD" id="cd06223">
    <property type="entry name" value="PRTases_typeI"/>
    <property type="match status" value="1"/>
</dbReference>
<evidence type="ECO:0000256" key="4">
    <source>
        <dbReference type="ARBA" id="ARBA00022723"/>
    </source>
</evidence>
<dbReference type="SUPFAM" id="SSF53271">
    <property type="entry name" value="PRTase-like"/>
    <property type="match status" value="2"/>
</dbReference>
<dbReference type="PROSITE" id="PS00114">
    <property type="entry name" value="PRPP_SYNTHASE"/>
    <property type="match status" value="1"/>
</dbReference>
<evidence type="ECO:0000256" key="2">
    <source>
        <dbReference type="ARBA" id="ARBA00013247"/>
    </source>
</evidence>
<proteinExistence type="inferred from homology"/>
<dbReference type="Pfam" id="PF13793">
    <property type="entry name" value="Pribosyltran_N"/>
    <property type="match status" value="1"/>
</dbReference>
<dbReference type="GO" id="GO:0005524">
    <property type="term" value="F:ATP binding"/>
    <property type="evidence" value="ECO:0007669"/>
    <property type="project" value="UniProtKB-KW"/>
</dbReference>
<keyword evidence="14" id="KW-1185">Reference proteome</keyword>
<keyword evidence="9" id="KW-0460">Magnesium</keyword>
<dbReference type="GO" id="GO:0006164">
    <property type="term" value="P:purine nucleotide biosynthetic process"/>
    <property type="evidence" value="ECO:0007669"/>
    <property type="project" value="TreeGrafter"/>
</dbReference>
<dbReference type="AlphaFoldDB" id="A0A433Q1G2"/>
<dbReference type="GO" id="GO:0000287">
    <property type="term" value="F:magnesium ion binding"/>
    <property type="evidence" value="ECO:0007669"/>
    <property type="project" value="InterPro"/>
</dbReference>
<feature type="region of interest" description="Disordered" evidence="11">
    <location>
        <begin position="29"/>
        <end position="83"/>
    </location>
</feature>
<dbReference type="InterPro" id="IPR029057">
    <property type="entry name" value="PRTase-like"/>
</dbReference>
<feature type="compositionally biased region" description="Low complexity" evidence="11">
    <location>
        <begin position="59"/>
        <end position="74"/>
    </location>
</feature>
<evidence type="ECO:0000256" key="7">
    <source>
        <dbReference type="ARBA" id="ARBA00022777"/>
    </source>
</evidence>
<dbReference type="InterPro" id="IPR000842">
    <property type="entry name" value="PRib_PP_synth_CS"/>
</dbReference>
<feature type="region of interest" description="Disordered" evidence="11">
    <location>
        <begin position="315"/>
        <end position="337"/>
    </location>
</feature>
<dbReference type="GO" id="GO:0002189">
    <property type="term" value="C:ribose phosphate diphosphokinase complex"/>
    <property type="evidence" value="ECO:0007669"/>
    <property type="project" value="UniProtKB-ARBA"/>
</dbReference>
<feature type="non-terminal residue" evidence="13">
    <location>
        <position position="465"/>
    </location>
</feature>
<name>A0A433Q1G2_9FUNG</name>
<evidence type="ECO:0000256" key="1">
    <source>
        <dbReference type="ARBA" id="ARBA00006478"/>
    </source>
</evidence>
<keyword evidence="4" id="KW-0479">Metal-binding</keyword>
<gene>
    <name evidence="13" type="ORF">BC938DRAFT_474824</name>
</gene>
<dbReference type="Pfam" id="PF14572">
    <property type="entry name" value="Pribosyl_synth"/>
    <property type="match status" value="1"/>
</dbReference>
<dbReference type="SMART" id="SM01400">
    <property type="entry name" value="Pribosyltran_N"/>
    <property type="match status" value="1"/>
</dbReference>
<feature type="domain" description="Ribose-phosphate pyrophosphokinase N-terminal" evidence="12">
    <location>
        <begin position="118"/>
        <end position="233"/>
    </location>
</feature>
<dbReference type="PANTHER" id="PTHR10210">
    <property type="entry name" value="RIBOSE-PHOSPHATE DIPHOSPHOKINASE FAMILY MEMBER"/>
    <property type="match status" value="1"/>
</dbReference>
<dbReference type="InterPro" id="IPR005946">
    <property type="entry name" value="Rib-P_diPkinase"/>
</dbReference>
<dbReference type="GO" id="GO:0004749">
    <property type="term" value="F:ribose phosphate diphosphokinase activity"/>
    <property type="evidence" value="ECO:0007669"/>
    <property type="project" value="UniProtKB-EC"/>
</dbReference>
<evidence type="ECO:0000259" key="12">
    <source>
        <dbReference type="Pfam" id="PF13793"/>
    </source>
</evidence>
<evidence type="ECO:0000256" key="6">
    <source>
        <dbReference type="ARBA" id="ARBA00022741"/>
    </source>
</evidence>
<organism evidence="13 14">
    <name type="scientific">Jimgerdemannia flammicorona</name>
    <dbReference type="NCBI Taxonomy" id="994334"/>
    <lineage>
        <taxon>Eukaryota</taxon>
        <taxon>Fungi</taxon>
        <taxon>Fungi incertae sedis</taxon>
        <taxon>Mucoromycota</taxon>
        <taxon>Mucoromycotina</taxon>
        <taxon>Endogonomycetes</taxon>
        <taxon>Endogonales</taxon>
        <taxon>Endogonaceae</taxon>
        <taxon>Jimgerdemannia</taxon>
    </lineage>
</organism>
<comment type="similarity">
    <text evidence="1">Belongs to the ribose-phosphate pyrophosphokinase family.</text>
</comment>
<evidence type="ECO:0000256" key="8">
    <source>
        <dbReference type="ARBA" id="ARBA00022840"/>
    </source>
</evidence>
<dbReference type="GO" id="GO:0009156">
    <property type="term" value="P:ribonucleoside monophosphate biosynthetic process"/>
    <property type="evidence" value="ECO:0007669"/>
    <property type="project" value="InterPro"/>
</dbReference>
<dbReference type="Gene3D" id="3.40.50.2020">
    <property type="match status" value="2"/>
</dbReference>
<dbReference type="FunFam" id="3.40.50.2020:FF:000017">
    <property type="entry name" value="Ribose-phosphate pyrophosphokinase 1"/>
    <property type="match status" value="1"/>
</dbReference>
<evidence type="ECO:0000256" key="11">
    <source>
        <dbReference type="SAM" id="MobiDB-lite"/>
    </source>
</evidence>
<dbReference type="GO" id="GO:0016301">
    <property type="term" value="F:kinase activity"/>
    <property type="evidence" value="ECO:0007669"/>
    <property type="project" value="UniProtKB-KW"/>
</dbReference>
<dbReference type="InterPro" id="IPR029099">
    <property type="entry name" value="Pribosyltran_N"/>
</dbReference>
<dbReference type="GO" id="GO:0016757">
    <property type="term" value="F:glycosyltransferase activity"/>
    <property type="evidence" value="ECO:0007669"/>
    <property type="project" value="UniProtKB-KW"/>
</dbReference>
<dbReference type="InterPro" id="IPR000836">
    <property type="entry name" value="PRTase_dom"/>
</dbReference>
<evidence type="ECO:0000313" key="13">
    <source>
        <dbReference type="EMBL" id="RUS23655.1"/>
    </source>
</evidence>
<dbReference type="EMBL" id="RBNJ01019020">
    <property type="protein sequence ID" value="RUS23655.1"/>
    <property type="molecule type" value="Genomic_DNA"/>
</dbReference>
<keyword evidence="3 13" id="KW-0808">Transferase</keyword>
<evidence type="ECO:0000313" key="14">
    <source>
        <dbReference type="Proteomes" id="UP000274822"/>
    </source>
</evidence>
<comment type="catalytic activity">
    <reaction evidence="10">
        <text>D-ribose 5-phosphate + ATP = 5-phospho-alpha-D-ribose 1-diphosphate + AMP + H(+)</text>
        <dbReference type="Rhea" id="RHEA:15609"/>
        <dbReference type="ChEBI" id="CHEBI:15378"/>
        <dbReference type="ChEBI" id="CHEBI:30616"/>
        <dbReference type="ChEBI" id="CHEBI:58017"/>
        <dbReference type="ChEBI" id="CHEBI:78346"/>
        <dbReference type="ChEBI" id="CHEBI:456215"/>
        <dbReference type="EC" id="2.7.6.1"/>
    </reaction>
</comment>
<keyword evidence="7" id="KW-0418">Kinase</keyword>
<reference evidence="13 14" key="1">
    <citation type="journal article" date="2018" name="New Phytol.">
        <title>Phylogenomics of Endogonaceae and evolution of mycorrhizas within Mucoromycota.</title>
        <authorList>
            <person name="Chang Y."/>
            <person name="Desiro A."/>
            <person name="Na H."/>
            <person name="Sandor L."/>
            <person name="Lipzen A."/>
            <person name="Clum A."/>
            <person name="Barry K."/>
            <person name="Grigoriev I.V."/>
            <person name="Martin F.M."/>
            <person name="Stajich J.E."/>
            <person name="Smith M.E."/>
            <person name="Bonito G."/>
            <person name="Spatafora J.W."/>
        </authorList>
    </citation>
    <scope>NUCLEOTIDE SEQUENCE [LARGE SCALE GENOMIC DNA]</scope>
    <source>
        <strain evidence="13 14">AD002</strain>
    </source>
</reference>
<keyword evidence="13" id="KW-0328">Glycosyltransferase</keyword>
<evidence type="ECO:0000256" key="5">
    <source>
        <dbReference type="ARBA" id="ARBA00022727"/>
    </source>
</evidence>
<evidence type="ECO:0000256" key="10">
    <source>
        <dbReference type="ARBA" id="ARBA00049535"/>
    </source>
</evidence>
<dbReference type="PANTHER" id="PTHR10210:SF57">
    <property type="entry name" value="RIBOSE-PHOSPHATE DIPHOSPHOKINASE"/>
    <property type="match status" value="1"/>
</dbReference>
<accession>A0A433Q1G2</accession>
<protein>
    <recommendedName>
        <fullName evidence="2">ribose-phosphate diphosphokinase</fullName>
        <ecNumber evidence="2">2.7.6.1</ecNumber>
    </recommendedName>
</protein>
<evidence type="ECO:0000256" key="9">
    <source>
        <dbReference type="ARBA" id="ARBA00022842"/>
    </source>
</evidence>